<dbReference type="Proteomes" id="UP000011761">
    <property type="component" value="Unassembled WGS sequence"/>
</dbReference>
<dbReference type="GeneID" id="19112191"/>
<dbReference type="KEGG" id="bcom:BAUCODRAFT_33656"/>
<evidence type="ECO:0000313" key="2">
    <source>
        <dbReference type="Proteomes" id="UP000011761"/>
    </source>
</evidence>
<organism evidence="1 2">
    <name type="scientific">Baudoinia panamericana (strain UAMH 10762)</name>
    <name type="common">Angels' share fungus</name>
    <name type="synonym">Baudoinia compniacensis (strain UAMH 10762)</name>
    <dbReference type="NCBI Taxonomy" id="717646"/>
    <lineage>
        <taxon>Eukaryota</taxon>
        <taxon>Fungi</taxon>
        <taxon>Dikarya</taxon>
        <taxon>Ascomycota</taxon>
        <taxon>Pezizomycotina</taxon>
        <taxon>Dothideomycetes</taxon>
        <taxon>Dothideomycetidae</taxon>
        <taxon>Mycosphaerellales</taxon>
        <taxon>Teratosphaeriaceae</taxon>
        <taxon>Baudoinia</taxon>
    </lineage>
</organism>
<proteinExistence type="predicted"/>
<dbReference type="RefSeq" id="XP_007676051.1">
    <property type="nucleotide sequence ID" value="XM_007677861.1"/>
</dbReference>
<evidence type="ECO:0000313" key="1">
    <source>
        <dbReference type="EMBL" id="EMC96317.1"/>
    </source>
</evidence>
<dbReference type="AlphaFoldDB" id="M2LPJ4"/>
<name>M2LPJ4_BAUPA</name>
<keyword evidence="2" id="KW-1185">Reference proteome</keyword>
<accession>M2LPJ4</accession>
<protein>
    <submittedName>
        <fullName evidence="1">Uncharacterized protein</fullName>
    </submittedName>
</protein>
<dbReference type="HOGENOM" id="CLU_2941358_0_0_1"/>
<reference evidence="1 2" key="1">
    <citation type="journal article" date="2012" name="PLoS Pathog.">
        <title>Diverse lifestyles and strategies of plant pathogenesis encoded in the genomes of eighteen Dothideomycetes fungi.</title>
        <authorList>
            <person name="Ohm R.A."/>
            <person name="Feau N."/>
            <person name="Henrissat B."/>
            <person name="Schoch C.L."/>
            <person name="Horwitz B.A."/>
            <person name="Barry K.W."/>
            <person name="Condon B.J."/>
            <person name="Copeland A.C."/>
            <person name="Dhillon B."/>
            <person name="Glaser F."/>
            <person name="Hesse C.N."/>
            <person name="Kosti I."/>
            <person name="LaButti K."/>
            <person name="Lindquist E.A."/>
            <person name="Lucas S."/>
            <person name="Salamov A.A."/>
            <person name="Bradshaw R.E."/>
            <person name="Ciuffetti L."/>
            <person name="Hamelin R.C."/>
            <person name="Kema G.H.J."/>
            <person name="Lawrence C."/>
            <person name="Scott J.A."/>
            <person name="Spatafora J.W."/>
            <person name="Turgeon B.G."/>
            <person name="de Wit P.J.G.M."/>
            <person name="Zhong S."/>
            <person name="Goodwin S.B."/>
            <person name="Grigoriev I.V."/>
        </authorList>
    </citation>
    <scope>NUCLEOTIDE SEQUENCE [LARGE SCALE GENOMIC DNA]</scope>
    <source>
        <strain evidence="1 2">UAMH 10762</strain>
    </source>
</reference>
<sequence>MDGRETTTGYLIMEMPSSSRLRAFMAFPINVHSTIYSRASGLPHPSELYPKLSLESIGRS</sequence>
<gene>
    <name evidence="1" type="ORF">BAUCODRAFT_33656</name>
</gene>
<dbReference type="EMBL" id="KB445555">
    <property type="protein sequence ID" value="EMC96317.1"/>
    <property type="molecule type" value="Genomic_DNA"/>
</dbReference>